<dbReference type="GO" id="GO:0008408">
    <property type="term" value="F:3'-5' exonuclease activity"/>
    <property type="evidence" value="ECO:0007669"/>
    <property type="project" value="InterPro"/>
</dbReference>
<keyword evidence="4" id="KW-0255">Endonuclease</keyword>
<dbReference type="InterPro" id="IPR050535">
    <property type="entry name" value="DNA_Repair-Maintenance_Comp"/>
</dbReference>
<dbReference type="GO" id="GO:0006260">
    <property type="term" value="P:DNA replication"/>
    <property type="evidence" value="ECO:0007669"/>
    <property type="project" value="UniProtKB-KW"/>
</dbReference>
<dbReference type="OrthoDB" id="9773856at2"/>
<comment type="function">
    <text evidence="4">SbcCD cleaves DNA hairpin structures. These structures can inhibit DNA replication and are intermediates in certain DNA recombination reactions. The complex acts as a 3'-&gt;5' double strand exonuclease that can open hairpins. It also has a 5' single-strand endonuclease activity.</text>
</comment>
<dbReference type="PANTHER" id="PTHR30337">
    <property type="entry name" value="COMPONENT OF ATP-DEPENDENT DSDNA EXONUCLEASE"/>
    <property type="match status" value="1"/>
</dbReference>
<keyword evidence="8" id="KW-1185">Reference proteome</keyword>
<evidence type="ECO:0000256" key="4">
    <source>
        <dbReference type="RuleBase" id="RU363069"/>
    </source>
</evidence>
<evidence type="ECO:0000313" key="8">
    <source>
        <dbReference type="Proteomes" id="UP000068196"/>
    </source>
</evidence>
<reference evidence="8" key="2">
    <citation type="journal article" date="2016" name="Int. J. Syst. Evol. Microbiol.">
        <title>Caldimicrobium thiodismutans sp. nov., a sulfur-disproportionating bacterium isolated from a hot spring.</title>
        <authorList>
            <person name="Kojima H."/>
            <person name="Umezawa K."/>
            <person name="Fukui M."/>
        </authorList>
    </citation>
    <scope>NUCLEOTIDE SEQUENCE [LARGE SCALE GENOMIC DNA]</scope>
    <source>
        <strain evidence="8">TF1</strain>
    </source>
</reference>
<dbReference type="InterPro" id="IPR004593">
    <property type="entry name" value="SbcD"/>
</dbReference>
<organism evidence="7 8">
    <name type="scientific">Caldimicrobium thiodismutans</name>
    <dbReference type="NCBI Taxonomy" id="1653476"/>
    <lineage>
        <taxon>Bacteria</taxon>
        <taxon>Pseudomonadati</taxon>
        <taxon>Thermodesulfobacteriota</taxon>
        <taxon>Thermodesulfobacteria</taxon>
        <taxon>Thermodesulfobacteriales</taxon>
        <taxon>Thermodesulfobacteriaceae</taxon>
        <taxon>Caldimicrobium</taxon>
    </lineage>
</organism>
<feature type="domain" description="Calcineurin-like phosphoesterase" evidence="5">
    <location>
        <begin position="1"/>
        <end position="221"/>
    </location>
</feature>
<reference evidence="7 8" key="1">
    <citation type="journal article" date="2016" name="Int. J. Syst. Evol. Microbiol.">
        <title>Caldimicrobium thiodismutans sp. nov., a sulfur-disproportionating bacterium isolated from a hot spring, and emended description of the genus Caldimicrobium.</title>
        <authorList>
            <person name="Kojima H."/>
            <person name="Umezawa K."/>
            <person name="Fukui M."/>
        </authorList>
    </citation>
    <scope>NUCLEOTIDE SEQUENCE [LARGE SCALE GENOMIC DNA]</scope>
    <source>
        <strain evidence="7 8">TF1</strain>
    </source>
</reference>
<dbReference type="Pfam" id="PF12320">
    <property type="entry name" value="SbcD_C"/>
    <property type="match status" value="1"/>
</dbReference>
<dbReference type="Pfam" id="PF00149">
    <property type="entry name" value="Metallophos"/>
    <property type="match status" value="1"/>
</dbReference>
<evidence type="ECO:0000256" key="2">
    <source>
        <dbReference type="ARBA" id="ARBA00011322"/>
    </source>
</evidence>
<gene>
    <name evidence="4" type="primary">sbcD</name>
    <name evidence="7" type="ORF">THC_1405</name>
</gene>
<dbReference type="InterPro" id="IPR029052">
    <property type="entry name" value="Metallo-depent_PP-like"/>
</dbReference>
<keyword evidence="4" id="KW-0235">DNA replication</keyword>
<dbReference type="AlphaFoldDB" id="A0A0U4W3V7"/>
<evidence type="ECO:0000256" key="1">
    <source>
        <dbReference type="ARBA" id="ARBA00010555"/>
    </source>
</evidence>
<dbReference type="GO" id="GO:0004519">
    <property type="term" value="F:endonuclease activity"/>
    <property type="evidence" value="ECO:0007669"/>
    <property type="project" value="UniProtKB-KW"/>
</dbReference>
<dbReference type="PANTHER" id="PTHR30337:SF0">
    <property type="entry name" value="NUCLEASE SBCCD SUBUNIT D"/>
    <property type="match status" value="1"/>
</dbReference>
<dbReference type="Gene3D" id="3.60.21.10">
    <property type="match status" value="1"/>
</dbReference>
<evidence type="ECO:0000259" key="5">
    <source>
        <dbReference type="Pfam" id="PF00149"/>
    </source>
</evidence>
<sequence>MRILLTSDWHLGKNIFQKKLLSEQALFFENSFFPLLKEVRPDFLIVAGDILDKPLPDQETLFFYEDLLRRLSDLKITSLLILGNHDSRRTSLHKHFIELAGIHLIDDLKFFSKPFIWKDKSGKHLNLYILPYLPLYELLEKALSQGFFYSSEEITFTTLFEALLSQIEIKRPAFLVSHFAVDKAISCGEEISIRGYTSDYVFSEKLFSCFDALLLGHLHRPQVLEERFFYPGAPLPYSFENYSDQRGLFFLEWDGRSLSSEFICLKPPYELRIIKGLFEKLLQMEKTNAYIKVILEDKLPIFDAHQKLKEHFPNLLHLEYEEEEILLEGQTIHEELRSSELDERVLFCEFYNYVEKKEMDERLWEVFNKYLEDFYKNERKEGRLCQ</sequence>
<dbReference type="STRING" id="1653476.THC_1405"/>
<feature type="domain" description="Nuclease SbcCD subunit D C-terminal" evidence="6">
    <location>
        <begin position="270"/>
        <end position="352"/>
    </location>
</feature>
<accession>A0A0U4W3V7</accession>
<evidence type="ECO:0000259" key="6">
    <source>
        <dbReference type="Pfam" id="PF12320"/>
    </source>
</evidence>
<proteinExistence type="inferred from homology"/>
<dbReference type="NCBIfam" id="TIGR00619">
    <property type="entry name" value="sbcd"/>
    <property type="match status" value="1"/>
</dbReference>
<dbReference type="GO" id="GO:0006310">
    <property type="term" value="P:DNA recombination"/>
    <property type="evidence" value="ECO:0007669"/>
    <property type="project" value="UniProtKB-KW"/>
</dbReference>
<dbReference type="EMBL" id="AP014945">
    <property type="protein sequence ID" value="BAU23771.1"/>
    <property type="molecule type" value="Genomic_DNA"/>
</dbReference>
<keyword evidence="4" id="KW-0378">Hydrolase</keyword>
<evidence type="ECO:0000256" key="3">
    <source>
        <dbReference type="ARBA" id="ARBA00013365"/>
    </source>
</evidence>
<keyword evidence="4" id="KW-0540">Nuclease</keyword>
<dbReference type="InterPro" id="IPR004843">
    <property type="entry name" value="Calcineurin-like_PHP"/>
</dbReference>
<comment type="subunit">
    <text evidence="2 4">Heterodimer of SbcC and SbcD.</text>
</comment>
<dbReference type="InterPro" id="IPR026843">
    <property type="entry name" value="SbcD_C"/>
</dbReference>
<dbReference type="Proteomes" id="UP000068196">
    <property type="component" value="Chromosome"/>
</dbReference>
<comment type="similarity">
    <text evidence="1 4">Belongs to the SbcD family.</text>
</comment>
<dbReference type="SUPFAM" id="SSF56300">
    <property type="entry name" value="Metallo-dependent phosphatases"/>
    <property type="match status" value="1"/>
</dbReference>
<keyword evidence="4" id="KW-0269">Exonuclease</keyword>
<dbReference type="KEGG" id="cthi:THC_1405"/>
<name>A0A0U4W3V7_9BACT</name>
<evidence type="ECO:0000313" key="7">
    <source>
        <dbReference type="EMBL" id="BAU23771.1"/>
    </source>
</evidence>
<keyword evidence="4" id="KW-0233">DNA recombination</keyword>
<protein>
    <recommendedName>
        <fullName evidence="3 4">Nuclease SbcCD subunit D</fullName>
    </recommendedName>
</protein>
<dbReference type="RefSeq" id="WP_068515284.1">
    <property type="nucleotide sequence ID" value="NZ_AP014945.1"/>
</dbReference>